<evidence type="ECO:0000313" key="8">
    <source>
        <dbReference type="Proteomes" id="UP001597083"/>
    </source>
</evidence>
<dbReference type="EMBL" id="JBHTIR010000847">
    <property type="protein sequence ID" value="MFD0851858.1"/>
    <property type="molecule type" value="Genomic_DNA"/>
</dbReference>
<dbReference type="PANTHER" id="PTHR30482">
    <property type="entry name" value="HIGH-AFFINITY BRANCHED-CHAIN AMINO ACID TRANSPORT SYSTEM PERMEASE"/>
    <property type="match status" value="1"/>
</dbReference>
<dbReference type="Pfam" id="PF02653">
    <property type="entry name" value="BPD_transp_2"/>
    <property type="match status" value="1"/>
</dbReference>
<organism evidence="7 8">
    <name type="scientific">Actinomadura adrarensis</name>
    <dbReference type="NCBI Taxonomy" id="1819600"/>
    <lineage>
        <taxon>Bacteria</taxon>
        <taxon>Bacillati</taxon>
        <taxon>Actinomycetota</taxon>
        <taxon>Actinomycetes</taxon>
        <taxon>Streptosporangiales</taxon>
        <taxon>Thermomonosporaceae</taxon>
        <taxon>Actinomadura</taxon>
    </lineage>
</organism>
<evidence type="ECO:0008006" key="9">
    <source>
        <dbReference type="Google" id="ProtNLM"/>
    </source>
</evidence>
<feature type="non-terminal residue" evidence="7">
    <location>
        <position position="1"/>
    </location>
</feature>
<protein>
    <recommendedName>
        <fullName evidence="9">Branched-chain amino acid ABC transporter permease</fullName>
    </recommendedName>
</protein>
<sequence>YRQLAILGVLLLVAIPLPLILPSAQGAVAVRILIFVLMAVGWNIMSGFGGMFSFGHAAYFGLGAYTSAYLLVERDVSPWVGMLAGMAVAAAAAVLIGYFAFRYKLRGAYFALATFAFAEMLRLVVTTTEFTNKAVGFQVPLIQGSSLWKIQFPADSPAYFWVALALAGLAGAVAILFVHSRA</sequence>
<evidence type="ECO:0000256" key="1">
    <source>
        <dbReference type="ARBA" id="ARBA00004651"/>
    </source>
</evidence>
<keyword evidence="2" id="KW-1003">Cell membrane</keyword>
<evidence type="ECO:0000256" key="2">
    <source>
        <dbReference type="ARBA" id="ARBA00022475"/>
    </source>
</evidence>
<dbReference type="InterPro" id="IPR001851">
    <property type="entry name" value="ABC_transp_permease"/>
</dbReference>
<dbReference type="CDD" id="cd06581">
    <property type="entry name" value="TM_PBP1_LivM_like"/>
    <property type="match status" value="1"/>
</dbReference>
<reference evidence="8" key="1">
    <citation type="journal article" date="2019" name="Int. J. Syst. Evol. Microbiol.">
        <title>The Global Catalogue of Microorganisms (GCM) 10K type strain sequencing project: providing services to taxonomists for standard genome sequencing and annotation.</title>
        <authorList>
            <consortium name="The Broad Institute Genomics Platform"/>
            <consortium name="The Broad Institute Genome Sequencing Center for Infectious Disease"/>
            <person name="Wu L."/>
            <person name="Ma J."/>
        </authorList>
    </citation>
    <scope>NUCLEOTIDE SEQUENCE [LARGE SCALE GENOMIC DNA]</scope>
    <source>
        <strain evidence="8">JCM 31696</strain>
    </source>
</reference>
<keyword evidence="8" id="KW-1185">Reference proteome</keyword>
<dbReference type="Proteomes" id="UP001597083">
    <property type="component" value="Unassembled WGS sequence"/>
</dbReference>
<dbReference type="PANTHER" id="PTHR30482:SF10">
    <property type="entry name" value="HIGH-AFFINITY BRANCHED-CHAIN AMINO ACID TRANSPORT PROTEIN BRAE"/>
    <property type="match status" value="1"/>
</dbReference>
<evidence type="ECO:0000256" key="6">
    <source>
        <dbReference type="SAM" id="Phobius"/>
    </source>
</evidence>
<accession>A0ABW3CC21</accession>
<evidence type="ECO:0000256" key="3">
    <source>
        <dbReference type="ARBA" id="ARBA00022692"/>
    </source>
</evidence>
<evidence type="ECO:0000313" key="7">
    <source>
        <dbReference type="EMBL" id="MFD0851858.1"/>
    </source>
</evidence>
<name>A0ABW3CC21_9ACTN</name>
<feature type="transmembrane region" description="Helical" evidence="6">
    <location>
        <begin position="108"/>
        <end position="125"/>
    </location>
</feature>
<evidence type="ECO:0000256" key="5">
    <source>
        <dbReference type="ARBA" id="ARBA00023136"/>
    </source>
</evidence>
<comment type="caution">
    <text evidence="7">The sequence shown here is derived from an EMBL/GenBank/DDBJ whole genome shotgun (WGS) entry which is preliminary data.</text>
</comment>
<feature type="non-terminal residue" evidence="7">
    <location>
        <position position="182"/>
    </location>
</feature>
<dbReference type="InterPro" id="IPR043428">
    <property type="entry name" value="LivM-like"/>
</dbReference>
<feature type="transmembrane region" description="Helical" evidence="6">
    <location>
        <begin position="78"/>
        <end position="101"/>
    </location>
</feature>
<keyword evidence="5 6" id="KW-0472">Membrane</keyword>
<feature type="transmembrane region" description="Helical" evidence="6">
    <location>
        <begin position="26"/>
        <end position="45"/>
    </location>
</feature>
<feature type="transmembrane region" description="Helical" evidence="6">
    <location>
        <begin position="158"/>
        <end position="178"/>
    </location>
</feature>
<proteinExistence type="predicted"/>
<evidence type="ECO:0000256" key="4">
    <source>
        <dbReference type="ARBA" id="ARBA00022989"/>
    </source>
</evidence>
<comment type="subcellular location">
    <subcellularLocation>
        <location evidence="1">Cell membrane</location>
        <topology evidence="1">Multi-pass membrane protein</topology>
    </subcellularLocation>
</comment>
<keyword evidence="4 6" id="KW-1133">Transmembrane helix</keyword>
<keyword evidence="3 6" id="KW-0812">Transmembrane</keyword>
<gene>
    <name evidence="7" type="ORF">ACFQ07_06480</name>
</gene>